<dbReference type="RefSeq" id="WP_094943026.1">
    <property type="nucleotide sequence ID" value="NZ_NOKQ01000217.1"/>
</dbReference>
<keyword evidence="1" id="KW-0472">Membrane</keyword>
<feature type="transmembrane region" description="Helical" evidence="1">
    <location>
        <begin position="45"/>
        <end position="65"/>
    </location>
</feature>
<evidence type="ECO:0000256" key="1">
    <source>
        <dbReference type="SAM" id="Phobius"/>
    </source>
</evidence>
<dbReference type="OrthoDB" id="2725974at2"/>
<name>A0A264W2K2_9BACL</name>
<dbReference type="AlphaFoldDB" id="A0A264W2K2"/>
<evidence type="ECO:0000313" key="4">
    <source>
        <dbReference type="EMBL" id="OZS77828.1"/>
    </source>
</evidence>
<keyword evidence="1" id="KW-0812">Transmembrane</keyword>
<evidence type="ECO:0000259" key="2">
    <source>
        <dbReference type="Pfam" id="PF13786"/>
    </source>
</evidence>
<accession>A0A264W2K2</accession>
<dbReference type="EMBL" id="NOKQ01000217">
    <property type="protein sequence ID" value="OZS77828.1"/>
    <property type="molecule type" value="Genomic_DNA"/>
</dbReference>
<dbReference type="Pfam" id="PF18705">
    <property type="entry name" value="DUF5643"/>
    <property type="match status" value="1"/>
</dbReference>
<evidence type="ECO:0000313" key="5">
    <source>
        <dbReference type="Proteomes" id="UP000217065"/>
    </source>
</evidence>
<dbReference type="Gene3D" id="2.60.40.1630">
    <property type="entry name" value="bacillus anthracis domain"/>
    <property type="match status" value="1"/>
</dbReference>
<comment type="caution">
    <text evidence="4">The sequence shown here is derived from an EMBL/GenBank/DDBJ whole genome shotgun (WGS) entry which is preliminary data.</text>
</comment>
<evidence type="ECO:0008006" key="6">
    <source>
        <dbReference type="Google" id="ProtNLM"/>
    </source>
</evidence>
<keyword evidence="1" id="KW-1133">Transmembrane helix</keyword>
<proteinExistence type="predicted"/>
<evidence type="ECO:0000259" key="3">
    <source>
        <dbReference type="Pfam" id="PF18705"/>
    </source>
</evidence>
<keyword evidence="5" id="KW-1185">Reference proteome</keyword>
<feature type="domain" description="DUF5643" evidence="3">
    <location>
        <begin position="220"/>
        <end position="330"/>
    </location>
</feature>
<dbReference type="InterPro" id="IPR025436">
    <property type="entry name" value="DUF4179"/>
</dbReference>
<dbReference type="Proteomes" id="UP000217065">
    <property type="component" value="Unassembled WGS sequence"/>
</dbReference>
<protein>
    <recommendedName>
        <fullName evidence="6">DUF4179 domain-containing protein</fullName>
    </recommendedName>
</protein>
<feature type="domain" description="DUF4179" evidence="2">
    <location>
        <begin position="44"/>
        <end position="137"/>
    </location>
</feature>
<dbReference type="InterPro" id="IPR040680">
    <property type="entry name" value="DUF5643"/>
</dbReference>
<sequence length="433" mass="49329">MSLNDNWTTQAQHELDKIKIPQEALDQAVRQGARKAKQRRTTRHVLWPTLVSVALIVLFVISIRVSPAFASAVSQLPGMERIVAYVQGADDRGLMSAIQNDYYQPIGLSQEVNYKTLTIDGVIPDEQGMVVFYTIESADNVKFGRESHKIYANEMNIPSSYNYNNPDAQKQGRFEDTVHFHYEDPVDVATVKYTFEVQLKDAKETTFSIDFELPNPMKPSKVYTLNQDIRIDGNTLHFKEAIVSPRNVGITISYDAENPDTIYNIEKMELRDQKGEVWGTIQNGVTGTFNEDNTEITYYYQSSYFDKPEQLTLFIDRVQALPKGEDYLLVNFIERKVLYAPPYADLKVTVTGDNSLTLNMQQVNDSFSHGTLWTAHTETQEKVFLASEGFSTHDGRHHVEAQYEIDAFVGDTKIEFNAYPHYLEGSAEIQIIK</sequence>
<dbReference type="Pfam" id="PF13786">
    <property type="entry name" value="DUF4179"/>
    <property type="match status" value="1"/>
</dbReference>
<reference evidence="4 5" key="1">
    <citation type="submission" date="2017-07" db="EMBL/GenBank/DDBJ databases">
        <title>Tetzosporium hominis gen.nov. sp.nov.</title>
        <authorList>
            <person name="Tetz G."/>
            <person name="Tetz V."/>
        </authorList>
    </citation>
    <scope>NUCLEOTIDE SEQUENCE [LARGE SCALE GENOMIC DNA]</scope>
    <source>
        <strain evidence="4 5">VT-49</strain>
    </source>
</reference>
<organism evidence="4 5">
    <name type="scientific">Tetzosporium hominis</name>
    <dbReference type="NCBI Taxonomy" id="2020506"/>
    <lineage>
        <taxon>Bacteria</taxon>
        <taxon>Bacillati</taxon>
        <taxon>Bacillota</taxon>
        <taxon>Bacilli</taxon>
        <taxon>Bacillales</taxon>
        <taxon>Caryophanaceae</taxon>
        <taxon>Tetzosporium</taxon>
    </lineage>
</organism>
<gene>
    <name evidence="4" type="ORF">CF394_08725</name>
</gene>